<feature type="region of interest" description="Disordered" evidence="1">
    <location>
        <begin position="1"/>
        <end position="25"/>
    </location>
</feature>
<sequence length="151" mass="16966">MAGRPRMHSTNFNSHKTKDEIAQRELEEKAASDFSTLTLSPPSWIDSEAQKEYRRVAPMLKKLSITALDRQVLIDYCIAVSTLKKAIKAVEENGVLIDGKKNPAVNVMLDMQKEIRANASSLGMTLDSRMKLVKPEPKDEIEDDPYAKFGE</sequence>
<reference evidence="2" key="1">
    <citation type="journal article" date="2021" name="Proc. Natl. Acad. Sci. U.S.A.">
        <title>A Catalog of Tens of Thousands of Viruses from Human Metagenomes Reveals Hidden Associations with Chronic Diseases.</title>
        <authorList>
            <person name="Tisza M.J."/>
            <person name="Buck C.B."/>
        </authorList>
    </citation>
    <scope>NUCLEOTIDE SEQUENCE</scope>
    <source>
        <strain evidence="2">CtX581</strain>
    </source>
</reference>
<accession>A0A8S5ME18</accession>
<dbReference type="Pfam" id="PF05119">
    <property type="entry name" value="Terminase_4"/>
    <property type="match status" value="1"/>
</dbReference>
<dbReference type="NCBIfam" id="TIGR01558">
    <property type="entry name" value="sm_term_P27"/>
    <property type="match status" value="1"/>
</dbReference>
<evidence type="ECO:0000313" key="2">
    <source>
        <dbReference type="EMBL" id="DAD80319.1"/>
    </source>
</evidence>
<organism evidence="2">
    <name type="scientific">Siphoviridae sp. ctX581</name>
    <dbReference type="NCBI Taxonomy" id="2826365"/>
    <lineage>
        <taxon>Viruses</taxon>
        <taxon>Duplodnaviria</taxon>
        <taxon>Heunggongvirae</taxon>
        <taxon>Uroviricota</taxon>
        <taxon>Caudoviricetes</taxon>
    </lineage>
</organism>
<evidence type="ECO:0000256" key="1">
    <source>
        <dbReference type="SAM" id="MobiDB-lite"/>
    </source>
</evidence>
<protein>
    <submittedName>
        <fullName evidence="2">Terminase small subunit</fullName>
    </submittedName>
</protein>
<proteinExistence type="predicted"/>
<dbReference type="EMBL" id="BK014883">
    <property type="protein sequence ID" value="DAD80319.1"/>
    <property type="molecule type" value="Genomic_DNA"/>
</dbReference>
<feature type="compositionally biased region" description="Basic and acidic residues" evidence="1">
    <location>
        <begin position="16"/>
        <end position="25"/>
    </location>
</feature>
<name>A0A8S5ME18_9CAUD</name>
<dbReference type="InterPro" id="IPR006448">
    <property type="entry name" value="Phage_term_ssu_P27"/>
</dbReference>